<proteinExistence type="inferred from homology"/>
<dbReference type="Gene3D" id="3.30.300.30">
    <property type="match status" value="1"/>
</dbReference>
<evidence type="ECO:0000256" key="16">
    <source>
        <dbReference type="ARBA" id="ARBA00041297"/>
    </source>
</evidence>
<evidence type="ECO:0000259" key="19">
    <source>
        <dbReference type="Pfam" id="PF13193"/>
    </source>
</evidence>
<evidence type="ECO:0000256" key="12">
    <source>
        <dbReference type="ARBA" id="ARBA00023136"/>
    </source>
</evidence>
<evidence type="ECO:0000256" key="7">
    <source>
        <dbReference type="ARBA" id="ARBA00022741"/>
    </source>
</evidence>
<dbReference type="InterPro" id="IPR000873">
    <property type="entry name" value="AMP-dep_synth/lig_dom"/>
</dbReference>
<dbReference type="FunFam" id="3.30.300.30:FF:000002">
    <property type="entry name" value="Long-chain fatty acid transport protein 1"/>
    <property type="match status" value="1"/>
</dbReference>
<dbReference type="Ensembl" id="ENSSGRT00000109135.1">
    <property type="protein sequence ID" value="ENSSGRP00000102633.1"/>
    <property type="gene ID" value="ENSSGRG00000050508.1"/>
</dbReference>
<evidence type="ECO:0000256" key="8">
    <source>
        <dbReference type="ARBA" id="ARBA00022832"/>
    </source>
</evidence>
<evidence type="ECO:0000256" key="14">
    <source>
        <dbReference type="ARBA" id="ARBA00026121"/>
    </source>
</evidence>
<dbReference type="GO" id="GO:0005886">
    <property type="term" value="C:plasma membrane"/>
    <property type="evidence" value="ECO:0007669"/>
    <property type="project" value="UniProtKB-SubCell"/>
</dbReference>
<organism evidence="20 21">
    <name type="scientific">Sinocyclocheilus grahami</name>
    <name type="common">Dianchi golden-line fish</name>
    <name type="synonym">Barbus grahami</name>
    <dbReference type="NCBI Taxonomy" id="75366"/>
    <lineage>
        <taxon>Eukaryota</taxon>
        <taxon>Metazoa</taxon>
        <taxon>Chordata</taxon>
        <taxon>Craniata</taxon>
        <taxon>Vertebrata</taxon>
        <taxon>Euteleostomi</taxon>
        <taxon>Actinopterygii</taxon>
        <taxon>Neopterygii</taxon>
        <taxon>Teleostei</taxon>
        <taxon>Ostariophysi</taxon>
        <taxon>Cypriniformes</taxon>
        <taxon>Cyprinidae</taxon>
        <taxon>Cyprininae</taxon>
        <taxon>Sinocyclocheilus</taxon>
    </lineage>
</organism>
<accession>A0A672SKR4</accession>
<name>A0A672SKR4_SINGR</name>
<reference evidence="20" key="1">
    <citation type="submission" date="2025-08" db="UniProtKB">
        <authorList>
            <consortium name="Ensembl"/>
        </authorList>
    </citation>
    <scope>IDENTIFICATION</scope>
</reference>
<dbReference type="SUPFAM" id="SSF56801">
    <property type="entry name" value="Acetyl-CoA synthetase-like"/>
    <property type="match status" value="1"/>
</dbReference>
<dbReference type="EC" id="6.2.1.3" evidence="14"/>
<keyword evidence="7" id="KW-0547">Nucleotide-binding</keyword>
<comment type="catalytic activity">
    <reaction evidence="15">
        <text>a very long-chain fatty acid + ATP + CoA = a very long-chain fatty acyl-CoA + AMP + diphosphate</text>
        <dbReference type="Rhea" id="RHEA:54536"/>
        <dbReference type="ChEBI" id="CHEBI:30616"/>
        <dbReference type="ChEBI" id="CHEBI:33019"/>
        <dbReference type="ChEBI" id="CHEBI:57287"/>
        <dbReference type="ChEBI" id="CHEBI:58950"/>
        <dbReference type="ChEBI" id="CHEBI:138261"/>
        <dbReference type="ChEBI" id="CHEBI:456215"/>
    </reaction>
    <physiologicalReaction direction="left-to-right" evidence="15">
        <dbReference type="Rhea" id="RHEA:54537"/>
    </physiologicalReaction>
</comment>
<keyword evidence="12" id="KW-0472">Membrane</keyword>
<dbReference type="PROSITE" id="PS00455">
    <property type="entry name" value="AMP_BINDING"/>
    <property type="match status" value="1"/>
</dbReference>
<evidence type="ECO:0000256" key="2">
    <source>
        <dbReference type="ARBA" id="ARBA00006432"/>
    </source>
</evidence>
<evidence type="ECO:0000256" key="3">
    <source>
        <dbReference type="ARBA" id="ARBA00022448"/>
    </source>
</evidence>
<feature type="domain" description="AMP-binding enzyme C-terminal" evidence="19">
    <location>
        <begin position="561"/>
        <end position="635"/>
    </location>
</feature>
<dbReference type="GO" id="GO:0004467">
    <property type="term" value="F:long-chain fatty acid-CoA ligase activity"/>
    <property type="evidence" value="ECO:0007669"/>
    <property type="project" value="UniProtKB-EC"/>
</dbReference>
<dbReference type="InterPro" id="IPR045851">
    <property type="entry name" value="AMP-bd_C_sf"/>
</dbReference>
<comment type="subcellular location">
    <subcellularLocation>
        <location evidence="1">Cell membrane</location>
        <topology evidence="1">Multi-pass membrane protein</topology>
    </subcellularLocation>
</comment>
<dbReference type="NCBIfam" id="NF006134">
    <property type="entry name" value="PRK08279.1"/>
    <property type="match status" value="1"/>
</dbReference>
<comment type="catalytic activity">
    <reaction evidence="13">
        <text>a long-chain fatty acid + ATP + CoA = a long-chain fatty acyl-CoA + AMP + diphosphate</text>
        <dbReference type="Rhea" id="RHEA:15421"/>
        <dbReference type="ChEBI" id="CHEBI:30616"/>
        <dbReference type="ChEBI" id="CHEBI:33019"/>
        <dbReference type="ChEBI" id="CHEBI:57287"/>
        <dbReference type="ChEBI" id="CHEBI:57560"/>
        <dbReference type="ChEBI" id="CHEBI:83139"/>
        <dbReference type="ChEBI" id="CHEBI:456215"/>
        <dbReference type="EC" id="6.2.1.3"/>
    </reaction>
    <physiologicalReaction direction="left-to-right" evidence="13">
        <dbReference type="Rhea" id="RHEA:15422"/>
    </physiologicalReaction>
</comment>
<evidence type="ECO:0000256" key="13">
    <source>
        <dbReference type="ARBA" id="ARBA00024484"/>
    </source>
</evidence>
<comment type="similarity">
    <text evidence="2">Belongs to the ATP-dependent AMP-binding enzyme family.</text>
</comment>
<keyword evidence="10" id="KW-0445">Lipid transport</keyword>
<comment type="catalytic activity">
    <reaction evidence="17">
        <text>tetracosanoate + ATP + CoA = tetracosanoyl-CoA + AMP + diphosphate</text>
        <dbReference type="Rhea" id="RHEA:33639"/>
        <dbReference type="ChEBI" id="CHEBI:30616"/>
        <dbReference type="ChEBI" id="CHEBI:31014"/>
        <dbReference type="ChEBI" id="CHEBI:33019"/>
        <dbReference type="ChEBI" id="CHEBI:57287"/>
        <dbReference type="ChEBI" id="CHEBI:65052"/>
        <dbReference type="ChEBI" id="CHEBI:456215"/>
    </reaction>
    <physiologicalReaction direction="left-to-right" evidence="17">
        <dbReference type="Rhea" id="RHEA:33640"/>
    </physiologicalReaction>
</comment>
<evidence type="ECO:0000256" key="6">
    <source>
        <dbReference type="ARBA" id="ARBA00022692"/>
    </source>
</evidence>
<feature type="domain" description="AMP-dependent synthetase/ligase" evidence="18">
    <location>
        <begin position="139"/>
        <end position="491"/>
    </location>
</feature>
<keyword evidence="21" id="KW-1185">Reference proteome</keyword>
<evidence type="ECO:0000256" key="5">
    <source>
        <dbReference type="ARBA" id="ARBA00022598"/>
    </source>
</evidence>
<evidence type="ECO:0000256" key="15">
    <source>
        <dbReference type="ARBA" id="ARBA00036527"/>
    </source>
</evidence>
<dbReference type="GO" id="GO:0000166">
    <property type="term" value="F:nucleotide binding"/>
    <property type="evidence" value="ECO:0007669"/>
    <property type="project" value="UniProtKB-KW"/>
</dbReference>
<dbReference type="FunFam" id="3.40.50.12780:FF:000005">
    <property type="entry name" value="Solute carrier family 27 member 6"/>
    <property type="match status" value="1"/>
</dbReference>
<dbReference type="PANTHER" id="PTHR43107:SF4">
    <property type="entry name" value="LONG-CHAIN FATTY ACID TRANSPORT PROTEIN 2"/>
    <property type="match status" value="1"/>
</dbReference>
<evidence type="ECO:0000256" key="9">
    <source>
        <dbReference type="ARBA" id="ARBA00022989"/>
    </source>
</evidence>
<keyword evidence="9" id="KW-1133">Transmembrane helix</keyword>
<keyword evidence="8" id="KW-0276">Fatty acid metabolism</keyword>
<dbReference type="InterPro" id="IPR020845">
    <property type="entry name" value="AMP-binding_CS"/>
</dbReference>
<evidence type="ECO:0000256" key="1">
    <source>
        <dbReference type="ARBA" id="ARBA00004651"/>
    </source>
</evidence>
<keyword evidence="5" id="KW-0436">Ligase</keyword>
<dbReference type="Pfam" id="PF13193">
    <property type="entry name" value="AMP-binding_C"/>
    <property type="match status" value="1"/>
</dbReference>
<keyword evidence="3" id="KW-0813">Transport</keyword>
<evidence type="ECO:0000313" key="20">
    <source>
        <dbReference type="Ensembl" id="ENSSGRP00000102633.1"/>
    </source>
</evidence>
<dbReference type="PANTHER" id="PTHR43107">
    <property type="entry name" value="LONG-CHAIN FATTY ACID TRANSPORT PROTEIN"/>
    <property type="match status" value="1"/>
</dbReference>
<dbReference type="GO" id="GO:0005789">
    <property type="term" value="C:endoplasmic reticulum membrane"/>
    <property type="evidence" value="ECO:0007669"/>
    <property type="project" value="TreeGrafter"/>
</dbReference>
<reference evidence="20" key="2">
    <citation type="submission" date="2025-09" db="UniProtKB">
        <authorList>
            <consortium name="Ensembl"/>
        </authorList>
    </citation>
    <scope>IDENTIFICATION</scope>
</reference>
<evidence type="ECO:0000313" key="21">
    <source>
        <dbReference type="Proteomes" id="UP000472262"/>
    </source>
</evidence>
<dbReference type="GO" id="GO:0044539">
    <property type="term" value="P:long-chain fatty acid import into cell"/>
    <property type="evidence" value="ECO:0007669"/>
    <property type="project" value="TreeGrafter"/>
</dbReference>
<evidence type="ECO:0000256" key="11">
    <source>
        <dbReference type="ARBA" id="ARBA00023098"/>
    </source>
</evidence>
<dbReference type="Gene3D" id="3.40.50.12780">
    <property type="entry name" value="N-terminal domain of ligase-like"/>
    <property type="match status" value="1"/>
</dbReference>
<dbReference type="Pfam" id="PF00501">
    <property type="entry name" value="AMP-binding"/>
    <property type="match status" value="1"/>
</dbReference>
<evidence type="ECO:0000256" key="4">
    <source>
        <dbReference type="ARBA" id="ARBA00022475"/>
    </source>
</evidence>
<keyword evidence="4" id="KW-1003">Cell membrane</keyword>
<gene>
    <name evidence="20" type="primary">LOC107589325</name>
</gene>
<dbReference type="AlphaFoldDB" id="A0A672SKR4"/>
<evidence type="ECO:0000259" key="18">
    <source>
        <dbReference type="Pfam" id="PF00501"/>
    </source>
</evidence>
<sequence length="684" mass="76407">MFTEGFGEPSSVQPFLIEEAPVRDDGQSDWSLTSNRSNFFNNIHLTSSYPEPGKPFSVNGGLDFGSSIGDSSDVTIHKEIVKPPSYAKPSVCVDWRTDKHREPIPGFEGHGVRKMCPKNLFSELKVRQQDSGFDSPLALAFIRYQDETYSYAQSDKRSNKIARSLLKHADLHEGDTVALLIGNEPMFLWMWLALAKIGCSAALLNHNIRSKSLVHCFSCCGATVLIAGAELQDSVEEVLPDLRELGISVYILTDHVTAEGMESLTDKIAQASDEPIPADLRANITFSSPAVYIYTSGTTGLPKAAVIAQRRLWAMSVFPSVCGLKSDDVVYICLPLYHSAGFALGFGGAIERGATVVVKSKFSSSQFWDDCRKYNVTVIQYIGETMRYLCNTPKRVSDQVHNVRMAIGNGIRPEVWRTFISRFGNVDIKEFYGSTEGTLGFLNYAGKTGAVGRKIYPYALVKFDQEQEEPVRNAEGFCIEVVKGETGLLVVKITQKAQFGGYARDPKQTEKKKLYNVFEKGDVYFNSGDLFRTDHENFIYFQDRVGDTFRWKGENVSTNEVSDILTMATSIEEANVYGVTVQGYEGRTGMATITLKKDHQFEPDAIFSHVTTYLPSYARPRFIRIQDCLAVTCTFKQLKGKLVEEGFNPAVITDPLFVLHETVKSYRPLTRDTYQSILDGHFRL</sequence>
<evidence type="ECO:0000256" key="17">
    <source>
        <dbReference type="ARBA" id="ARBA00048666"/>
    </source>
</evidence>
<dbReference type="GO" id="GO:0005324">
    <property type="term" value="F:long-chain fatty acid transmembrane transporter activity"/>
    <property type="evidence" value="ECO:0007669"/>
    <property type="project" value="TreeGrafter"/>
</dbReference>
<keyword evidence="11" id="KW-0443">Lipid metabolism</keyword>
<keyword evidence="6" id="KW-0812">Transmembrane</keyword>
<dbReference type="CDD" id="cd05938">
    <property type="entry name" value="hsFATP2a_ACSVL_like"/>
    <property type="match status" value="1"/>
</dbReference>
<dbReference type="InterPro" id="IPR042099">
    <property type="entry name" value="ANL_N_sf"/>
</dbReference>
<dbReference type="Proteomes" id="UP000472262">
    <property type="component" value="Unassembled WGS sequence"/>
</dbReference>
<evidence type="ECO:0000256" key="10">
    <source>
        <dbReference type="ARBA" id="ARBA00023055"/>
    </source>
</evidence>
<dbReference type="InterPro" id="IPR025110">
    <property type="entry name" value="AMP-bd_C"/>
</dbReference>
<protein>
    <recommendedName>
        <fullName evidence="14">long-chain-fatty-acid--CoA ligase</fullName>
        <ecNumber evidence="14">6.2.1.3</ecNumber>
    </recommendedName>
    <alternativeName>
        <fullName evidence="16">Long-chain-fatty-acid--CoA ligase</fullName>
    </alternativeName>
</protein>